<evidence type="ECO:0000313" key="1">
    <source>
        <dbReference type="EMBL" id="KNZ58790.1"/>
    </source>
</evidence>
<dbReference type="EMBL" id="LAVV01006683">
    <property type="protein sequence ID" value="KNZ58790.1"/>
    <property type="molecule type" value="Genomic_DNA"/>
</dbReference>
<dbReference type="OrthoDB" id="2505635at2759"/>
<dbReference type="SUPFAM" id="SSF53098">
    <property type="entry name" value="Ribonuclease H-like"/>
    <property type="match status" value="1"/>
</dbReference>
<gene>
    <name evidence="1" type="ORF">VP01_1861g2</name>
</gene>
<organism evidence="1 2">
    <name type="scientific">Puccinia sorghi</name>
    <dbReference type="NCBI Taxonomy" id="27349"/>
    <lineage>
        <taxon>Eukaryota</taxon>
        <taxon>Fungi</taxon>
        <taxon>Dikarya</taxon>
        <taxon>Basidiomycota</taxon>
        <taxon>Pucciniomycotina</taxon>
        <taxon>Pucciniomycetes</taxon>
        <taxon>Pucciniales</taxon>
        <taxon>Pucciniaceae</taxon>
        <taxon>Puccinia</taxon>
    </lineage>
</organism>
<name>A0A0L6VF99_9BASI</name>
<reference evidence="1 2" key="1">
    <citation type="submission" date="2015-08" db="EMBL/GenBank/DDBJ databases">
        <title>Next Generation Sequencing and Analysis of the Genome of Puccinia sorghi L Schw, the Causal Agent of Maize Common Rust.</title>
        <authorList>
            <person name="Rochi L."/>
            <person name="Burguener G."/>
            <person name="Darino M."/>
            <person name="Turjanski A."/>
            <person name="Kreff E."/>
            <person name="Dieguez M.J."/>
            <person name="Sacco F."/>
        </authorList>
    </citation>
    <scope>NUCLEOTIDE SEQUENCE [LARGE SCALE GENOMIC DNA]</scope>
    <source>
        <strain evidence="1 2">RO10H11247</strain>
    </source>
</reference>
<dbReference type="AlphaFoldDB" id="A0A0L6VF99"/>
<proteinExistence type="predicted"/>
<dbReference type="VEuPathDB" id="FungiDB:VP01_1861g2"/>
<accession>A0A0L6VF99</accession>
<sequence>MDLSPFLKDIFEATRVELMVGNASGGAAMAQAEAEGVTWRMEPVSQEEVTSLVGTVKEFACLVRATNSIPVPLKCHRQYYTRIHQKKTPGSLTWTPKTFNHKSDTKILNCIPSLTPKHHIHKPVLDEHFILKDVTISVPHFSSNSINQELFEYDLPTTADNASVNGKMRLTVHCLIPNYNCLGLLRMLSTYLPRLPILVKVPNPIDIVFVTYPSDGADINTKTILKHIHKMCAWVHFSPQCCKHFEKYVNFFQPNLYAKGIKCLDIYVLKFWNSTFSRFQCSLVLEKNCTHFCQQNSDTSAYLLKPEKWDQAWVIIKLIEPLSEATEMLCSSKYPTLNCVLPVYVFLIQHLHLVCQGLYDQFQLIPPAYEMINKINQYLTKATQNPLKICTMVLNLNFMTIFWKNNKEFIRNNFKLFVDDLLQIFSTPASKLKESVEF</sequence>
<keyword evidence="2" id="KW-1185">Reference proteome</keyword>
<protein>
    <submittedName>
        <fullName evidence="1">Uncharacterized protein</fullName>
    </submittedName>
</protein>
<evidence type="ECO:0000313" key="2">
    <source>
        <dbReference type="Proteomes" id="UP000037035"/>
    </source>
</evidence>
<dbReference type="InterPro" id="IPR012337">
    <property type="entry name" value="RNaseH-like_sf"/>
</dbReference>
<dbReference type="Proteomes" id="UP000037035">
    <property type="component" value="Unassembled WGS sequence"/>
</dbReference>
<comment type="caution">
    <text evidence="1">The sequence shown here is derived from an EMBL/GenBank/DDBJ whole genome shotgun (WGS) entry which is preliminary data.</text>
</comment>